<gene>
    <name evidence="3" type="ORF">G3574_02935</name>
</gene>
<reference evidence="3 4" key="1">
    <citation type="submission" date="2020-02" db="EMBL/GenBank/DDBJ databases">
        <authorList>
            <person name="Kim M.K."/>
        </authorList>
    </citation>
    <scope>NUCLEOTIDE SEQUENCE [LARGE SCALE GENOMIC DNA]</scope>
    <source>
        <strain evidence="3 4">17J57-3</strain>
    </source>
</reference>
<organism evidence="3 4">
    <name type="scientific">Noviherbaspirillum galbum</name>
    <dbReference type="NCBI Taxonomy" id="2709383"/>
    <lineage>
        <taxon>Bacteria</taxon>
        <taxon>Pseudomonadati</taxon>
        <taxon>Pseudomonadota</taxon>
        <taxon>Betaproteobacteria</taxon>
        <taxon>Burkholderiales</taxon>
        <taxon>Oxalobacteraceae</taxon>
        <taxon>Noviherbaspirillum</taxon>
    </lineage>
</organism>
<dbReference type="Pfam" id="PF13499">
    <property type="entry name" value="EF-hand_7"/>
    <property type="match status" value="1"/>
</dbReference>
<dbReference type="SUPFAM" id="SSF47473">
    <property type="entry name" value="EF-hand"/>
    <property type="match status" value="1"/>
</dbReference>
<evidence type="ECO:0000313" key="3">
    <source>
        <dbReference type="EMBL" id="NEX60024.1"/>
    </source>
</evidence>
<feature type="region of interest" description="Disordered" evidence="1">
    <location>
        <begin position="240"/>
        <end position="260"/>
    </location>
</feature>
<proteinExistence type="predicted"/>
<protein>
    <submittedName>
        <fullName evidence="3">EF-hand domain-containing protein</fullName>
    </submittedName>
</protein>
<evidence type="ECO:0000259" key="2">
    <source>
        <dbReference type="PROSITE" id="PS50222"/>
    </source>
</evidence>
<feature type="compositionally biased region" description="Gly residues" evidence="1">
    <location>
        <begin position="105"/>
        <end position="118"/>
    </location>
</feature>
<feature type="domain" description="EF-hand" evidence="2">
    <location>
        <begin position="177"/>
        <end position="203"/>
    </location>
</feature>
<dbReference type="AlphaFoldDB" id="A0A6B3SGN0"/>
<dbReference type="RefSeq" id="WP_163960519.1">
    <property type="nucleotide sequence ID" value="NZ_JAAIVB010000010.1"/>
</dbReference>
<feature type="compositionally biased region" description="Low complexity" evidence="1">
    <location>
        <begin position="205"/>
        <end position="218"/>
    </location>
</feature>
<dbReference type="InterPro" id="IPR018247">
    <property type="entry name" value="EF_Hand_1_Ca_BS"/>
</dbReference>
<feature type="domain" description="EF-hand" evidence="2">
    <location>
        <begin position="54"/>
        <end position="89"/>
    </location>
</feature>
<feature type="region of interest" description="Disordered" evidence="1">
    <location>
        <begin position="198"/>
        <end position="218"/>
    </location>
</feature>
<accession>A0A6B3SGN0</accession>
<comment type="caution">
    <text evidence="3">The sequence shown here is derived from an EMBL/GenBank/DDBJ whole genome shotgun (WGS) entry which is preliminary data.</text>
</comment>
<dbReference type="Gene3D" id="1.10.238.10">
    <property type="entry name" value="EF-hand"/>
    <property type="match status" value="2"/>
</dbReference>
<dbReference type="PROSITE" id="PS00018">
    <property type="entry name" value="EF_HAND_1"/>
    <property type="match status" value="1"/>
</dbReference>
<dbReference type="InterPro" id="IPR011992">
    <property type="entry name" value="EF-hand-dom_pair"/>
</dbReference>
<dbReference type="PROSITE" id="PS50222">
    <property type="entry name" value="EF_HAND_2"/>
    <property type="match status" value="2"/>
</dbReference>
<sequence length="260" mass="26470">MVSSIGSNTISAWSNALFSTLDTRKQGYIEQSDLQSAFDQIGSTTSSTASASGTQSTDVAALFKQLDGDTDGKVTQSELTKALTKVAEQLDGQFNQSRMERGMHGMHGGGHGGPGGLQGMPPPPPPSSSSSSSSSSDGTNAVDAAGFTKDELSAQLQETGSSDSRRSKLLNSLVNNFDKADTDGDGKISAKEAHSFAHAQKHAKAAGSDGTAAATTGDDQQARVAMQLLKLLQAYGNNSATTGSVASTDSGSSASVSVLA</sequence>
<dbReference type="EMBL" id="JAAIVB010000010">
    <property type="protein sequence ID" value="NEX60024.1"/>
    <property type="molecule type" value="Genomic_DNA"/>
</dbReference>
<dbReference type="Proteomes" id="UP000482155">
    <property type="component" value="Unassembled WGS sequence"/>
</dbReference>
<dbReference type="GO" id="GO:0005509">
    <property type="term" value="F:calcium ion binding"/>
    <property type="evidence" value="ECO:0007669"/>
    <property type="project" value="InterPro"/>
</dbReference>
<keyword evidence="4" id="KW-1185">Reference proteome</keyword>
<dbReference type="Pfam" id="PF13202">
    <property type="entry name" value="EF-hand_5"/>
    <property type="match status" value="1"/>
</dbReference>
<feature type="region of interest" description="Disordered" evidence="1">
    <location>
        <begin position="100"/>
        <end position="142"/>
    </location>
</feature>
<name>A0A6B3SGN0_9BURK</name>
<evidence type="ECO:0000313" key="4">
    <source>
        <dbReference type="Proteomes" id="UP000482155"/>
    </source>
</evidence>
<dbReference type="SMART" id="SM00054">
    <property type="entry name" value="EFh"/>
    <property type="match status" value="2"/>
</dbReference>
<dbReference type="InterPro" id="IPR002048">
    <property type="entry name" value="EF_hand_dom"/>
</dbReference>
<evidence type="ECO:0000256" key="1">
    <source>
        <dbReference type="SAM" id="MobiDB-lite"/>
    </source>
</evidence>